<dbReference type="EMBL" id="CP045899">
    <property type="protein sequence ID" value="QQP41202.1"/>
    <property type="molecule type" value="Genomic_DNA"/>
</dbReference>
<organism evidence="2 3">
    <name type="scientific">Caligus rogercresseyi</name>
    <name type="common">Sea louse</name>
    <dbReference type="NCBI Taxonomy" id="217165"/>
    <lineage>
        <taxon>Eukaryota</taxon>
        <taxon>Metazoa</taxon>
        <taxon>Ecdysozoa</taxon>
        <taxon>Arthropoda</taxon>
        <taxon>Crustacea</taxon>
        <taxon>Multicrustacea</taxon>
        <taxon>Hexanauplia</taxon>
        <taxon>Copepoda</taxon>
        <taxon>Siphonostomatoida</taxon>
        <taxon>Caligidae</taxon>
        <taxon>Caligus</taxon>
    </lineage>
</organism>
<keyword evidence="3" id="KW-1185">Reference proteome</keyword>
<evidence type="ECO:0000256" key="1">
    <source>
        <dbReference type="SAM" id="MobiDB-lite"/>
    </source>
</evidence>
<dbReference type="Proteomes" id="UP000595437">
    <property type="component" value="Chromosome 10"/>
</dbReference>
<feature type="non-terminal residue" evidence="2">
    <location>
        <position position="114"/>
    </location>
</feature>
<proteinExistence type="predicted"/>
<feature type="region of interest" description="Disordered" evidence="1">
    <location>
        <begin position="72"/>
        <end position="92"/>
    </location>
</feature>
<dbReference type="OrthoDB" id="8775810at2759"/>
<dbReference type="AlphaFoldDB" id="A0A7T8JZQ2"/>
<protein>
    <submittedName>
        <fullName evidence="2">Tubbyrelated protein 4like</fullName>
    </submittedName>
</protein>
<evidence type="ECO:0000313" key="3">
    <source>
        <dbReference type="Proteomes" id="UP000595437"/>
    </source>
</evidence>
<accession>A0A7T8JZQ2</accession>
<evidence type="ECO:0000313" key="2">
    <source>
        <dbReference type="EMBL" id="QQP41202.1"/>
    </source>
</evidence>
<gene>
    <name evidence="2" type="ORF">FKW44_015492</name>
</gene>
<name>A0A7T8JZQ2_CALRO</name>
<reference evidence="3" key="1">
    <citation type="submission" date="2021-01" db="EMBL/GenBank/DDBJ databases">
        <title>Caligus Genome Assembly.</title>
        <authorList>
            <person name="Gallardo-Escarate C."/>
        </authorList>
    </citation>
    <scope>NUCLEOTIDE SEQUENCE [LARGE SCALE GENOMIC DNA]</scope>
</reference>
<sequence length="114" mass="13273">DGFVLVGSVTGQRYWSTLLPPEVNSVSSATWTPDDRQVYLAHRMEASSFWTLMETRWPTWFSKRKFNMEEQQQQTDRKLWRTSGDSGEKFHGMQKSNGKAFMLAIALKMDIYIS</sequence>